<keyword evidence="2" id="KW-1185">Reference proteome</keyword>
<protein>
    <recommendedName>
        <fullName evidence="3">Lipoprotein</fullName>
    </recommendedName>
</protein>
<gene>
    <name evidence="1" type="ORF">ACFPIK_05750</name>
</gene>
<dbReference type="EMBL" id="JBHSKS010000003">
    <property type="protein sequence ID" value="MFC5191261.1"/>
    <property type="molecule type" value="Genomic_DNA"/>
</dbReference>
<proteinExistence type="predicted"/>
<evidence type="ECO:0000313" key="2">
    <source>
        <dbReference type="Proteomes" id="UP001596163"/>
    </source>
</evidence>
<dbReference type="RefSeq" id="WP_377913140.1">
    <property type="nucleotide sequence ID" value="NZ_JBHSKS010000003.1"/>
</dbReference>
<sequence>MRLTAKRIGLTISLFSFLALIPMSCGIFCQDSCGCGPSAPPQDLIIKSMQLLTLGPMGQTVNPLDTLSYNQVFKSLEVKEFEIKLLSENFSPGPSFGLAYACSPLPVYSRDEIIDIRIRNKTALTLADGTTLNPQQDISSYFGMAFFYTDKLATIQEFIGTGRYFFWGENFKLGFKQSPGKALKLEFDVEVSFKSGKAFLLENQVLSIRG</sequence>
<evidence type="ECO:0008006" key="3">
    <source>
        <dbReference type="Google" id="ProtNLM"/>
    </source>
</evidence>
<accession>A0ABW0BUY4</accession>
<evidence type="ECO:0000313" key="1">
    <source>
        <dbReference type="EMBL" id="MFC5191261.1"/>
    </source>
</evidence>
<organism evidence="1 2">
    <name type="scientific">Algoriphagus aquatilis</name>
    <dbReference type="NCBI Taxonomy" id="490186"/>
    <lineage>
        <taxon>Bacteria</taxon>
        <taxon>Pseudomonadati</taxon>
        <taxon>Bacteroidota</taxon>
        <taxon>Cytophagia</taxon>
        <taxon>Cytophagales</taxon>
        <taxon>Cyclobacteriaceae</taxon>
        <taxon>Algoriphagus</taxon>
    </lineage>
</organism>
<dbReference type="Proteomes" id="UP001596163">
    <property type="component" value="Unassembled WGS sequence"/>
</dbReference>
<name>A0ABW0BUY4_9BACT</name>
<reference evidence="2" key="1">
    <citation type="journal article" date="2019" name="Int. J. Syst. Evol. Microbiol.">
        <title>The Global Catalogue of Microorganisms (GCM) 10K type strain sequencing project: providing services to taxonomists for standard genome sequencing and annotation.</title>
        <authorList>
            <consortium name="The Broad Institute Genomics Platform"/>
            <consortium name="The Broad Institute Genome Sequencing Center for Infectious Disease"/>
            <person name="Wu L."/>
            <person name="Ma J."/>
        </authorList>
    </citation>
    <scope>NUCLEOTIDE SEQUENCE [LARGE SCALE GENOMIC DNA]</scope>
    <source>
        <strain evidence="2">CGMCC 1.7030</strain>
    </source>
</reference>
<comment type="caution">
    <text evidence="1">The sequence shown here is derived from an EMBL/GenBank/DDBJ whole genome shotgun (WGS) entry which is preliminary data.</text>
</comment>